<evidence type="ECO:0000256" key="6">
    <source>
        <dbReference type="PROSITE-ProRule" id="PRU10141"/>
    </source>
</evidence>
<dbReference type="Gene3D" id="1.10.510.10">
    <property type="entry name" value="Transferase(Phosphotransferase) domain 1"/>
    <property type="match status" value="1"/>
</dbReference>
<organism evidence="8 9">
    <name type="scientific">Cohnella cellulosilytica</name>
    <dbReference type="NCBI Taxonomy" id="986710"/>
    <lineage>
        <taxon>Bacteria</taxon>
        <taxon>Bacillati</taxon>
        <taxon>Bacillota</taxon>
        <taxon>Bacilli</taxon>
        <taxon>Bacillales</taxon>
        <taxon>Paenibacillaceae</taxon>
        <taxon>Cohnella</taxon>
    </lineage>
</organism>
<dbReference type="PANTHER" id="PTHR43289:SF6">
    <property type="entry name" value="SERINE_THREONINE-PROTEIN KINASE NEKL-3"/>
    <property type="match status" value="1"/>
</dbReference>
<evidence type="ECO:0000256" key="2">
    <source>
        <dbReference type="ARBA" id="ARBA00022679"/>
    </source>
</evidence>
<proteinExistence type="predicted"/>
<evidence type="ECO:0000256" key="5">
    <source>
        <dbReference type="ARBA" id="ARBA00022840"/>
    </source>
</evidence>
<dbReference type="SUPFAM" id="SSF56112">
    <property type="entry name" value="Protein kinase-like (PK-like)"/>
    <property type="match status" value="1"/>
</dbReference>
<comment type="caution">
    <text evidence="8">The sequence shown here is derived from an EMBL/GenBank/DDBJ whole genome shotgun (WGS) entry which is preliminary data.</text>
</comment>
<accession>A0ABW2F4X6</accession>
<dbReference type="CDD" id="cd14014">
    <property type="entry name" value="STKc_PknB_like"/>
    <property type="match status" value="1"/>
</dbReference>
<gene>
    <name evidence="8" type="ORF">ACFQMJ_00815</name>
</gene>
<dbReference type="Pfam" id="PF00069">
    <property type="entry name" value="Pkinase"/>
    <property type="match status" value="1"/>
</dbReference>
<keyword evidence="4 8" id="KW-0418">Kinase</keyword>
<keyword evidence="2 8" id="KW-0808">Transferase</keyword>
<name>A0ABW2F4X6_9BACL</name>
<dbReference type="InterPro" id="IPR000719">
    <property type="entry name" value="Prot_kinase_dom"/>
</dbReference>
<sequence>MDNPHRDELILTPGQLFGERYRIAMAIGKGGMGRVYLAEDTRLGGKPRALKLTRPLPEERRSFLPEAQLLSELDHPHLPAIVDYYPPDADGVACIVMDYIAGDTLADRFERYGLRLGFPFVLDVLIDLTNVLTYLHAQTPAVVFRDLKPANVLLGHGDKAVLVDFGIARRYREHKTSDTLQLGTPGFAAPEQLRGEQSDERTDLYGLGALAYFLLSGGRFAMRHRGTIAQALQEDVPVDFAHLLGRMLAAEPADRPRSADELLEELHRIKLDLVGTDGLPPPSREAERHRSDTRVVAMLSAYPGAGATFAALALSAALNRQGKAHALVECPGGEAELYALLNGERRMPRNAVFARADGRQAAAPAWREGAAAYYPLHPGEETAVNRTPGKELAKWIRRLGAPLALLDVSSRWDHPEVADFVLRAADVLVLTADCYPAKWSARRQAACAELHAQAERRSIRCVWIANRDQPFRDRGGWLSLFPESPEACLPELPSDVMLNALWRGRGFPGDERTARAMERAFRRLPIAAERRSPGQSRPAADFSSL</sequence>
<dbReference type="Proteomes" id="UP001596378">
    <property type="component" value="Unassembled WGS sequence"/>
</dbReference>
<dbReference type="PROSITE" id="PS50011">
    <property type="entry name" value="PROTEIN_KINASE_DOM"/>
    <property type="match status" value="1"/>
</dbReference>
<evidence type="ECO:0000313" key="9">
    <source>
        <dbReference type="Proteomes" id="UP001596378"/>
    </source>
</evidence>
<keyword evidence="5 6" id="KW-0067">ATP-binding</keyword>
<keyword evidence="9" id="KW-1185">Reference proteome</keyword>
<dbReference type="Gene3D" id="3.30.200.20">
    <property type="entry name" value="Phosphorylase Kinase, domain 1"/>
    <property type="match status" value="1"/>
</dbReference>
<protein>
    <recommendedName>
        <fullName evidence="1">non-specific serine/threonine protein kinase</fullName>
        <ecNumber evidence="1">2.7.11.1</ecNumber>
    </recommendedName>
</protein>
<evidence type="ECO:0000256" key="1">
    <source>
        <dbReference type="ARBA" id="ARBA00012513"/>
    </source>
</evidence>
<dbReference type="PROSITE" id="PS00107">
    <property type="entry name" value="PROTEIN_KINASE_ATP"/>
    <property type="match status" value="1"/>
</dbReference>
<feature type="domain" description="Protein kinase" evidence="7">
    <location>
        <begin position="21"/>
        <end position="270"/>
    </location>
</feature>
<reference evidence="9" key="1">
    <citation type="journal article" date="2019" name="Int. J. Syst. Evol. Microbiol.">
        <title>The Global Catalogue of Microorganisms (GCM) 10K type strain sequencing project: providing services to taxonomists for standard genome sequencing and annotation.</title>
        <authorList>
            <consortium name="The Broad Institute Genomics Platform"/>
            <consortium name="The Broad Institute Genome Sequencing Center for Infectious Disease"/>
            <person name="Wu L."/>
            <person name="Ma J."/>
        </authorList>
    </citation>
    <scope>NUCLEOTIDE SEQUENCE [LARGE SCALE GENOMIC DNA]</scope>
    <source>
        <strain evidence="9">KCTC 12907</strain>
    </source>
</reference>
<dbReference type="PANTHER" id="PTHR43289">
    <property type="entry name" value="MITOGEN-ACTIVATED PROTEIN KINASE KINASE KINASE 20-RELATED"/>
    <property type="match status" value="1"/>
</dbReference>
<dbReference type="RefSeq" id="WP_378046896.1">
    <property type="nucleotide sequence ID" value="NZ_JBHMDN010000012.1"/>
</dbReference>
<evidence type="ECO:0000259" key="7">
    <source>
        <dbReference type="PROSITE" id="PS50011"/>
    </source>
</evidence>
<dbReference type="InterPro" id="IPR017441">
    <property type="entry name" value="Protein_kinase_ATP_BS"/>
</dbReference>
<evidence type="ECO:0000256" key="4">
    <source>
        <dbReference type="ARBA" id="ARBA00022777"/>
    </source>
</evidence>
<feature type="binding site" evidence="6">
    <location>
        <position position="51"/>
    </location>
    <ligand>
        <name>ATP</name>
        <dbReference type="ChEBI" id="CHEBI:30616"/>
    </ligand>
</feature>
<dbReference type="EMBL" id="JBHTAI010000001">
    <property type="protein sequence ID" value="MFC7147059.1"/>
    <property type="molecule type" value="Genomic_DNA"/>
</dbReference>
<dbReference type="EC" id="2.7.11.1" evidence="1"/>
<evidence type="ECO:0000256" key="3">
    <source>
        <dbReference type="ARBA" id="ARBA00022741"/>
    </source>
</evidence>
<keyword evidence="3 6" id="KW-0547">Nucleotide-binding</keyword>
<dbReference type="GO" id="GO:0004674">
    <property type="term" value="F:protein serine/threonine kinase activity"/>
    <property type="evidence" value="ECO:0007669"/>
    <property type="project" value="UniProtKB-EC"/>
</dbReference>
<evidence type="ECO:0000313" key="8">
    <source>
        <dbReference type="EMBL" id="MFC7147059.1"/>
    </source>
</evidence>
<dbReference type="SMART" id="SM00220">
    <property type="entry name" value="S_TKc"/>
    <property type="match status" value="1"/>
</dbReference>
<dbReference type="InterPro" id="IPR011009">
    <property type="entry name" value="Kinase-like_dom_sf"/>
</dbReference>